<feature type="compositionally biased region" description="Low complexity" evidence="1">
    <location>
        <begin position="216"/>
        <end position="229"/>
    </location>
</feature>
<feature type="compositionally biased region" description="Polar residues" evidence="1">
    <location>
        <begin position="454"/>
        <end position="481"/>
    </location>
</feature>
<organism evidence="3 4">
    <name type="scientific">Cladonia borealis</name>
    <dbReference type="NCBI Taxonomy" id="184061"/>
    <lineage>
        <taxon>Eukaryota</taxon>
        <taxon>Fungi</taxon>
        <taxon>Dikarya</taxon>
        <taxon>Ascomycota</taxon>
        <taxon>Pezizomycotina</taxon>
        <taxon>Lecanoromycetes</taxon>
        <taxon>OSLEUM clade</taxon>
        <taxon>Lecanoromycetidae</taxon>
        <taxon>Lecanorales</taxon>
        <taxon>Lecanorineae</taxon>
        <taxon>Cladoniaceae</taxon>
        <taxon>Cladonia</taxon>
    </lineage>
</organism>
<feature type="compositionally biased region" description="Polar residues" evidence="1">
    <location>
        <begin position="488"/>
        <end position="498"/>
    </location>
</feature>
<proteinExistence type="predicted"/>
<keyword evidence="2" id="KW-0812">Transmembrane</keyword>
<dbReference type="Proteomes" id="UP001166286">
    <property type="component" value="Unassembled WGS sequence"/>
</dbReference>
<keyword evidence="2" id="KW-0472">Membrane</keyword>
<feature type="compositionally biased region" description="Pro residues" evidence="1">
    <location>
        <begin position="504"/>
        <end position="521"/>
    </location>
</feature>
<accession>A0AA39U8M6</accession>
<feature type="region of interest" description="Disordered" evidence="1">
    <location>
        <begin position="409"/>
        <end position="432"/>
    </location>
</feature>
<feature type="transmembrane region" description="Helical" evidence="2">
    <location>
        <begin position="101"/>
        <end position="127"/>
    </location>
</feature>
<sequence>MNLWSHLWRGFPLKPIEGRRALTTIINSQYSMVVSAIIGVASATYFWIIGPKNLEALIGVSVTFLASASNIIYLVLHQILSSRYLRPTTRICLCRKHDERLVNVCMAMSRVTIIAWMTASILGLIAASKAPFCVPDTPGTLEWKTISGCRLQRASVAGSLLNILNSCMLVYALRNSDRPFAASLRGIKLRSTVEEEVLVSTRFSMSTSNSPNEKQSSLASCSPSSARSPITPTPAPRERRCWLPPLEVIPESNYPTLQSRLDRIAWEHSQENLHTPTVHPVPPLPVHTNTTSCRTSSQRPVNDSLPASSPPNSDSFYSRKTSGLSYHGASKSLPSMYSPTTLDTTNSDSVYSRDISTQSSNSTTSSHQPSFSRSTFGSTKSYSIYSCQPSTRSSYSGISHSVSLPLKKNSLSPTTNSPFSPPNNNSFSPSNNNLFSFTNNNSISTTSYCAHARTASNRSSNQSTSDTTLPRLSSRSTNSEILSHYAHTVSTHGRSSPDSAILNSPPPSPENEPTPDLPPIPERYLRELPPSATHASSRNHPQRPDSSPSMPPAKFWPYARAQQRRYNAFAQTSSPQTRLHPIRSQEKLQDQPHTPRKSPMPPISKPQSPSRSLILRGDAVLLATPGRAVLRMNTNKGNIAVVSKEGSWEQLRKGRNGKGIWGKEMDWEMLLGNLRGEQGAEGKENDSRALVRVRREWEDKMRVINEEEGKKRVELKETVVPPTPPKWQFGWI</sequence>
<feature type="transmembrane region" description="Helical" evidence="2">
    <location>
        <begin position="56"/>
        <end position="80"/>
    </location>
</feature>
<feature type="compositionally biased region" description="Polar residues" evidence="1">
    <location>
        <begin position="332"/>
        <end position="350"/>
    </location>
</feature>
<feature type="region of interest" description="Disordered" evidence="1">
    <location>
        <begin position="203"/>
        <end position="238"/>
    </location>
</feature>
<reference evidence="3" key="1">
    <citation type="submission" date="2023-03" db="EMBL/GenBank/DDBJ databases">
        <title>Complete genome of Cladonia borealis.</title>
        <authorList>
            <person name="Park H."/>
        </authorList>
    </citation>
    <scope>NUCLEOTIDE SEQUENCE</scope>
    <source>
        <strain evidence="3">ANT050790</strain>
    </source>
</reference>
<comment type="caution">
    <text evidence="3">The sequence shown here is derived from an EMBL/GenBank/DDBJ whole genome shotgun (WGS) entry which is preliminary data.</text>
</comment>
<evidence type="ECO:0000256" key="1">
    <source>
        <dbReference type="SAM" id="MobiDB-lite"/>
    </source>
</evidence>
<feature type="region of interest" description="Disordered" evidence="1">
    <location>
        <begin position="570"/>
        <end position="610"/>
    </location>
</feature>
<evidence type="ECO:0000313" key="4">
    <source>
        <dbReference type="Proteomes" id="UP001166286"/>
    </source>
</evidence>
<keyword evidence="2" id="KW-1133">Transmembrane helix</keyword>
<feature type="compositionally biased region" description="Polar residues" evidence="1">
    <location>
        <begin position="533"/>
        <end position="548"/>
    </location>
</feature>
<feature type="compositionally biased region" description="Low complexity" evidence="1">
    <location>
        <begin position="356"/>
        <end position="375"/>
    </location>
</feature>
<protein>
    <submittedName>
        <fullName evidence="3">Uncharacterized protein</fullName>
    </submittedName>
</protein>
<feature type="region of interest" description="Disordered" evidence="1">
    <location>
        <begin position="454"/>
        <end position="554"/>
    </location>
</feature>
<feature type="transmembrane region" description="Helical" evidence="2">
    <location>
        <begin position="30"/>
        <end position="50"/>
    </location>
</feature>
<name>A0AA39U8M6_9LECA</name>
<dbReference type="AlphaFoldDB" id="A0AA39U8M6"/>
<feature type="compositionally biased region" description="Polar residues" evidence="1">
    <location>
        <begin position="203"/>
        <end position="215"/>
    </location>
</feature>
<keyword evidence="4" id="KW-1185">Reference proteome</keyword>
<gene>
    <name evidence="3" type="ORF">JMJ35_006968</name>
</gene>
<feature type="compositionally biased region" description="Polar residues" evidence="1">
    <location>
        <begin position="292"/>
        <end position="324"/>
    </location>
</feature>
<evidence type="ECO:0000313" key="3">
    <source>
        <dbReference type="EMBL" id="KAK0510536.1"/>
    </source>
</evidence>
<feature type="region of interest" description="Disordered" evidence="1">
    <location>
        <begin position="274"/>
        <end position="378"/>
    </location>
</feature>
<dbReference type="EMBL" id="JAFEKC020000015">
    <property type="protein sequence ID" value="KAK0510536.1"/>
    <property type="molecule type" value="Genomic_DNA"/>
</dbReference>
<evidence type="ECO:0000256" key="2">
    <source>
        <dbReference type="SAM" id="Phobius"/>
    </source>
</evidence>